<proteinExistence type="predicted"/>
<sequence length="102" mass="11169">MQEQQTEAVAESSPPTNLARDIALYTVVRLAMLLVVTAVIALCGVPLLVAAAVSVVVVMPLSMLVFGGLRRRVATGMVHRARRREQLRAQLRGDREHADDEH</sequence>
<dbReference type="Proteomes" id="UP001500483">
    <property type="component" value="Unassembled WGS sequence"/>
</dbReference>
<keyword evidence="1" id="KW-0812">Transmembrane</keyword>
<dbReference type="InterPro" id="IPR025323">
    <property type="entry name" value="DUF4229"/>
</dbReference>
<evidence type="ECO:0000313" key="3">
    <source>
        <dbReference type="Proteomes" id="UP001500483"/>
    </source>
</evidence>
<protein>
    <submittedName>
        <fullName evidence="2">DUF4229 domain-containing protein</fullName>
    </submittedName>
</protein>
<reference evidence="3" key="1">
    <citation type="journal article" date="2019" name="Int. J. Syst. Evol. Microbiol.">
        <title>The Global Catalogue of Microorganisms (GCM) 10K type strain sequencing project: providing services to taxonomists for standard genome sequencing and annotation.</title>
        <authorList>
            <consortium name="The Broad Institute Genomics Platform"/>
            <consortium name="The Broad Institute Genome Sequencing Center for Infectious Disease"/>
            <person name="Wu L."/>
            <person name="Ma J."/>
        </authorList>
    </citation>
    <scope>NUCLEOTIDE SEQUENCE [LARGE SCALE GENOMIC DNA]</scope>
    <source>
        <strain evidence="3">JCM 9687</strain>
    </source>
</reference>
<keyword evidence="3" id="KW-1185">Reference proteome</keyword>
<feature type="transmembrane region" description="Helical" evidence="1">
    <location>
        <begin position="48"/>
        <end position="69"/>
    </location>
</feature>
<dbReference type="EMBL" id="BAAAYK010000038">
    <property type="protein sequence ID" value="GAA3365086.1"/>
    <property type="molecule type" value="Genomic_DNA"/>
</dbReference>
<feature type="transmembrane region" description="Helical" evidence="1">
    <location>
        <begin position="22"/>
        <end position="42"/>
    </location>
</feature>
<dbReference type="Pfam" id="PF14012">
    <property type="entry name" value="DUF4229"/>
    <property type="match status" value="1"/>
</dbReference>
<keyword evidence="1" id="KW-0472">Membrane</keyword>
<evidence type="ECO:0000313" key="2">
    <source>
        <dbReference type="EMBL" id="GAA3365086.1"/>
    </source>
</evidence>
<dbReference type="RefSeq" id="WP_258343816.1">
    <property type="nucleotide sequence ID" value="NZ_BAAAYK010000038.1"/>
</dbReference>
<name>A0ABP6S0Q3_9PSEU</name>
<organism evidence="2 3">
    <name type="scientific">Saccharopolyspora gregorii</name>
    <dbReference type="NCBI Taxonomy" id="33914"/>
    <lineage>
        <taxon>Bacteria</taxon>
        <taxon>Bacillati</taxon>
        <taxon>Actinomycetota</taxon>
        <taxon>Actinomycetes</taxon>
        <taxon>Pseudonocardiales</taxon>
        <taxon>Pseudonocardiaceae</taxon>
        <taxon>Saccharopolyspora</taxon>
    </lineage>
</organism>
<gene>
    <name evidence="2" type="ORF">GCM10020366_63610</name>
</gene>
<comment type="caution">
    <text evidence="2">The sequence shown here is derived from an EMBL/GenBank/DDBJ whole genome shotgun (WGS) entry which is preliminary data.</text>
</comment>
<keyword evidence="1" id="KW-1133">Transmembrane helix</keyword>
<accession>A0ABP6S0Q3</accession>
<evidence type="ECO:0000256" key="1">
    <source>
        <dbReference type="SAM" id="Phobius"/>
    </source>
</evidence>